<dbReference type="RefSeq" id="WP_259543277.1">
    <property type="nucleotide sequence ID" value="NZ_JANLCJ010000335.1"/>
</dbReference>
<name>A0ABT2HAP2_9MICO</name>
<evidence type="ECO:0000313" key="1">
    <source>
        <dbReference type="EMBL" id="MCS5737002.1"/>
    </source>
</evidence>
<dbReference type="Proteomes" id="UP001165586">
    <property type="component" value="Unassembled WGS sequence"/>
</dbReference>
<protein>
    <submittedName>
        <fullName evidence="1">Uncharacterized protein</fullName>
    </submittedName>
</protein>
<reference evidence="1" key="1">
    <citation type="submission" date="2022-08" db="EMBL/GenBank/DDBJ databases">
        <authorList>
            <person name="Deng Y."/>
            <person name="Han X.-F."/>
            <person name="Zhang Y.-Q."/>
        </authorList>
    </citation>
    <scope>NUCLEOTIDE SEQUENCE</scope>
    <source>
        <strain evidence="1">CPCC 203386</strain>
    </source>
</reference>
<comment type="caution">
    <text evidence="1">The sequence shown here is derived from an EMBL/GenBank/DDBJ whole genome shotgun (WGS) entry which is preliminary data.</text>
</comment>
<proteinExistence type="predicted"/>
<dbReference type="EMBL" id="JANLCJ010000335">
    <property type="protein sequence ID" value="MCS5737002.1"/>
    <property type="molecule type" value="Genomic_DNA"/>
</dbReference>
<feature type="non-terminal residue" evidence="1">
    <location>
        <position position="1"/>
    </location>
</feature>
<accession>A0ABT2HAP2</accession>
<sequence length="162" mass="18145">RKKLVSVTGDGWQKCVDIFTYERAKDKAAREAARAAAEAERVKGIQRQHDNVSSLLVAAQAAETQCAEDKAELIREALSYYQSEYSEATPRAFFAAELEAMIEKFQVKTELVDRVIEACQSYFSWQYDTVEAAQKAASEVLSLPTGTPSLPFKLRLMEPLVM</sequence>
<organism evidence="1 2">
    <name type="scientific">Herbiconiux daphne</name>
    <dbReference type="NCBI Taxonomy" id="2970914"/>
    <lineage>
        <taxon>Bacteria</taxon>
        <taxon>Bacillati</taxon>
        <taxon>Actinomycetota</taxon>
        <taxon>Actinomycetes</taxon>
        <taxon>Micrococcales</taxon>
        <taxon>Microbacteriaceae</taxon>
        <taxon>Herbiconiux</taxon>
    </lineage>
</organism>
<gene>
    <name evidence="1" type="ORF">N1032_25070</name>
</gene>
<keyword evidence="2" id="KW-1185">Reference proteome</keyword>
<evidence type="ECO:0000313" key="2">
    <source>
        <dbReference type="Proteomes" id="UP001165586"/>
    </source>
</evidence>